<evidence type="ECO:0008006" key="4">
    <source>
        <dbReference type="Google" id="ProtNLM"/>
    </source>
</evidence>
<sequence>MPVLFSCATYNSKLSRYYSSVQQADYAKADEQLSANRFLQADRNRLLLYMEKGKLYHLRGSYDSSNLYFNLADNFIENKRKTTGDRIVGNLLNPMMETYLGEDYERFLIHYYKALNYLYKGAVDDAVVEARRITLSTNAQQQKFSPTSTRYTEDAFALMVQGLLYETSGDVNNAFISYRNAANLFLDARGPYYGVACPEQLKNDLLRTADQLGFADQLDVYQKKWNKAYTKTEASEGGELVVFFERGMAPAKTEQNFVLTNSGNGSDFFFTSQYGTFNVPFDYNYANRSRNDFSLNRFRTIRVAVPSYVQQPYEVARASVTVNGKRQGGELIEDLNTLAPAVLKERIVQEVSKALVRQVVKKLTEAGASATAKEVSKNNSKEKDESKKKANAEMAALTTGLLVNIFNTATEKADTRNWQSLPAYIQYVRVPLQKGENNVQLQIGRQTKTVIVNGNGNLQLLNWIVMR</sequence>
<name>A0ABW9ZMM0_9BACT</name>
<comment type="caution">
    <text evidence="2">The sequence shown here is derived from an EMBL/GenBank/DDBJ whole genome shotgun (WGS) entry which is preliminary data.</text>
</comment>
<proteinExistence type="predicted"/>
<evidence type="ECO:0000313" key="3">
    <source>
        <dbReference type="Proteomes" id="UP000753802"/>
    </source>
</evidence>
<evidence type="ECO:0000256" key="1">
    <source>
        <dbReference type="SAM" id="MobiDB-lite"/>
    </source>
</evidence>
<keyword evidence="3" id="KW-1185">Reference proteome</keyword>
<dbReference type="Proteomes" id="UP000753802">
    <property type="component" value="Unassembled WGS sequence"/>
</dbReference>
<organism evidence="2 3">
    <name type="scientific">Sediminibacterium roseum</name>
    <dbReference type="NCBI Taxonomy" id="1978412"/>
    <lineage>
        <taxon>Bacteria</taxon>
        <taxon>Pseudomonadati</taxon>
        <taxon>Bacteroidota</taxon>
        <taxon>Chitinophagia</taxon>
        <taxon>Chitinophagales</taxon>
        <taxon>Chitinophagaceae</taxon>
        <taxon>Sediminibacterium</taxon>
    </lineage>
</organism>
<dbReference type="EMBL" id="JAACJS010000002">
    <property type="protein sequence ID" value="NCI48318.1"/>
    <property type="molecule type" value="Genomic_DNA"/>
</dbReference>
<gene>
    <name evidence="2" type="ORF">GWC95_00190</name>
</gene>
<reference evidence="2 3" key="1">
    <citation type="submission" date="2020-01" db="EMBL/GenBank/DDBJ databases">
        <title>Genome analysis.</title>
        <authorList>
            <person name="Wu S."/>
            <person name="Wang G."/>
        </authorList>
    </citation>
    <scope>NUCLEOTIDE SEQUENCE [LARGE SCALE GENOMIC DNA]</scope>
    <source>
        <strain evidence="2 3">SYL130</strain>
    </source>
</reference>
<accession>A0ABW9ZMM0</accession>
<evidence type="ECO:0000313" key="2">
    <source>
        <dbReference type="EMBL" id="NCI48318.1"/>
    </source>
</evidence>
<feature type="region of interest" description="Disordered" evidence="1">
    <location>
        <begin position="370"/>
        <end position="390"/>
    </location>
</feature>
<feature type="compositionally biased region" description="Basic and acidic residues" evidence="1">
    <location>
        <begin position="374"/>
        <end position="390"/>
    </location>
</feature>
<protein>
    <recommendedName>
        <fullName evidence="4">SusD family protein</fullName>
    </recommendedName>
</protein>